<dbReference type="Proteomes" id="UP000316199">
    <property type="component" value="Unassembled WGS sequence"/>
</dbReference>
<dbReference type="PANTHER" id="PTHR38043">
    <property type="entry name" value="PROTEIN HEMX"/>
    <property type="match status" value="1"/>
</dbReference>
<proteinExistence type="predicted"/>
<keyword evidence="1" id="KW-0812">Transmembrane</keyword>
<name>A0A520S5L5_9GAMM</name>
<keyword evidence="1" id="KW-0472">Membrane</keyword>
<evidence type="ECO:0000313" key="2">
    <source>
        <dbReference type="EMBL" id="RZO77773.1"/>
    </source>
</evidence>
<sequence length="355" mass="40580">MADEKDQQALDEVKNDNTSFFSPTRDWLARFFSFIAMVIAGYTCFLLYEDKLTTQEILLFSGELTRLDSSIEQKQLELRRDTDAAIKALSKKQADELDTIKRNLQTTLQKNPSASSTSETNWLIAEVEYLIRMASQRILMDRDPIGAMALLTAADQILESEEPLRSHSLRKSLASDILILKAVKQLDTEGIYLRLNAQIHLVQNLVRPVQEFKLQTEKKRSDAKDIDSVSGQELSFGQRVAALFSAYVDFRRQSDVIAPILPPTEEQYLRQNLVFNLRQAQMALLRQETEVFQASLSDALQWLDRFFQTEHPTTFAMLEALTELRELELDQNLPDISGSVQEVRNLSRTANKSLQ</sequence>
<comment type="caution">
    <text evidence="2">The sequence shown here is derived from an EMBL/GenBank/DDBJ whole genome shotgun (WGS) entry which is preliminary data.</text>
</comment>
<feature type="transmembrane region" description="Helical" evidence="1">
    <location>
        <begin position="27"/>
        <end position="48"/>
    </location>
</feature>
<reference evidence="2 3" key="1">
    <citation type="submission" date="2019-02" db="EMBL/GenBank/DDBJ databases">
        <title>Prokaryotic population dynamics and viral predation in marine succession experiment using metagenomics: the confinement effect.</title>
        <authorList>
            <person name="Haro-Moreno J.M."/>
            <person name="Rodriguez-Valera F."/>
            <person name="Lopez-Perez M."/>
        </authorList>
    </citation>
    <scope>NUCLEOTIDE SEQUENCE [LARGE SCALE GENOMIC DNA]</scope>
    <source>
        <strain evidence="2">MED-G157</strain>
    </source>
</reference>
<protein>
    <submittedName>
        <fullName evidence="2">Uncharacterized protein</fullName>
    </submittedName>
</protein>
<dbReference type="InterPro" id="IPR007470">
    <property type="entry name" value="HemX"/>
</dbReference>
<dbReference type="EMBL" id="SHAG01000001">
    <property type="protein sequence ID" value="RZO77773.1"/>
    <property type="molecule type" value="Genomic_DNA"/>
</dbReference>
<keyword evidence="1" id="KW-1133">Transmembrane helix</keyword>
<evidence type="ECO:0000256" key="1">
    <source>
        <dbReference type="SAM" id="Phobius"/>
    </source>
</evidence>
<accession>A0A520S5L5</accession>
<dbReference type="Pfam" id="PF04375">
    <property type="entry name" value="HemX"/>
    <property type="match status" value="1"/>
</dbReference>
<organism evidence="2 3">
    <name type="scientific">OM182 bacterium</name>
    <dbReference type="NCBI Taxonomy" id="2510334"/>
    <lineage>
        <taxon>Bacteria</taxon>
        <taxon>Pseudomonadati</taxon>
        <taxon>Pseudomonadota</taxon>
        <taxon>Gammaproteobacteria</taxon>
        <taxon>OMG group</taxon>
        <taxon>OM182 clade</taxon>
    </lineage>
</organism>
<gene>
    <name evidence="2" type="ORF">EVA68_00670</name>
</gene>
<dbReference type="AlphaFoldDB" id="A0A520S5L5"/>
<evidence type="ECO:0000313" key="3">
    <source>
        <dbReference type="Proteomes" id="UP000316199"/>
    </source>
</evidence>
<dbReference type="PANTHER" id="PTHR38043:SF1">
    <property type="entry name" value="PROTEIN HEMX"/>
    <property type="match status" value="1"/>
</dbReference>